<dbReference type="GO" id="GO:0022857">
    <property type="term" value="F:transmembrane transporter activity"/>
    <property type="evidence" value="ECO:0007669"/>
    <property type="project" value="InterPro"/>
</dbReference>
<accession>A0A401GU09</accession>
<feature type="transmembrane region" description="Helical" evidence="4">
    <location>
        <begin position="309"/>
        <end position="330"/>
    </location>
</feature>
<protein>
    <submittedName>
        <fullName evidence="6">Aspyridones efflux protein</fullName>
    </submittedName>
</protein>
<feature type="compositionally biased region" description="Low complexity" evidence="3">
    <location>
        <begin position="1"/>
        <end position="23"/>
    </location>
</feature>
<feature type="transmembrane region" description="Helical" evidence="4">
    <location>
        <begin position="104"/>
        <end position="125"/>
    </location>
</feature>
<evidence type="ECO:0000259" key="5">
    <source>
        <dbReference type="PROSITE" id="PS50850"/>
    </source>
</evidence>
<dbReference type="Gene3D" id="1.20.1250.20">
    <property type="entry name" value="MFS general substrate transporter like domains"/>
    <property type="match status" value="2"/>
</dbReference>
<dbReference type="InParanoid" id="A0A401GU09"/>
<dbReference type="AlphaFoldDB" id="A0A401GU09"/>
<feature type="transmembrane region" description="Helical" evidence="4">
    <location>
        <begin position="336"/>
        <end position="363"/>
    </location>
</feature>
<dbReference type="RefSeq" id="XP_027616625.1">
    <property type="nucleotide sequence ID" value="XM_027760824.1"/>
</dbReference>
<feature type="transmembrane region" description="Helical" evidence="4">
    <location>
        <begin position="78"/>
        <end position="97"/>
    </location>
</feature>
<feature type="transmembrane region" description="Helical" evidence="4">
    <location>
        <begin position="198"/>
        <end position="220"/>
    </location>
</feature>
<keyword evidence="7" id="KW-1185">Reference proteome</keyword>
<evidence type="ECO:0000256" key="3">
    <source>
        <dbReference type="SAM" id="MobiDB-lite"/>
    </source>
</evidence>
<dbReference type="SUPFAM" id="SSF103473">
    <property type="entry name" value="MFS general substrate transporter"/>
    <property type="match status" value="1"/>
</dbReference>
<dbReference type="EMBL" id="BFAD01000008">
    <property type="protein sequence ID" value="GBE85712.1"/>
    <property type="molecule type" value="Genomic_DNA"/>
</dbReference>
<evidence type="ECO:0000256" key="1">
    <source>
        <dbReference type="ARBA" id="ARBA00004141"/>
    </source>
</evidence>
<dbReference type="InterPro" id="IPR036259">
    <property type="entry name" value="MFS_trans_sf"/>
</dbReference>
<feature type="transmembrane region" description="Helical" evidence="4">
    <location>
        <begin position="407"/>
        <end position="432"/>
    </location>
</feature>
<feature type="transmembrane region" description="Helical" evidence="4">
    <location>
        <begin position="283"/>
        <end position="302"/>
    </location>
</feature>
<proteinExistence type="inferred from homology"/>
<evidence type="ECO:0000256" key="2">
    <source>
        <dbReference type="ARBA" id="ARBA00006727"/>
    </source>
</evidence>
<reference evidence="6 7" key="1">
    <citation type="journal article" date="2018" name="Sci. Rep.">
        <title>Genome sequence of the cauliflower mushroom Sparassis crispa (Hanabiratake) and its association with beneficial usage.</title>
        <authorList>
            <person name="Kiyama R."/>
            <person name="Furutani Y."/>
            <person name="Kawaguchi K."/>
            <person name="Nakanishi T."/>
        </authorList>
    </citation>
    <scope>NUCLEOTIDE SEQUENCE [LARGE SCALE GENOMIC DNA]</scope>
</reference>
<dbReference type="GeneID" id="38782629"/>
<keyword evidence="4" id="KW-0472">Membrane</keyword>
<dbReference type="InterPro" id="IPR050327">
    <property type="entry name" value="Proton-linked_MCT"/>
</dbReference>
<dbReference type="PANTHER" id="PTHR11360:SF234">
    <property type="entry name" value="MFS-TYPE TRANSPORTER DBAD-RELATED"/>
    <property type="match status" value="1"/>
</dbReference>
<comment type="caution">
    <text evidence="6">The sequence shown here is derived from an EMBL/GenBank/DDBJ whole genome shotgun (WGS) entry which is preliminary data.</text>
</comment>
<dbReference type="OrthoDB" id="6499973at2759"/>
<dbReference type="Pfam" id="PF07690">
    <property type="entry name" value="MFS_1"/>
    <property type="match status" value="1"/>
</dbReference>
<dbReference type="Proteomes" id="UP000287166">
    <property type="component" value="Unassembled WGS sequence"/>
</dbReference>
<organism evidence="6 7">
    <name type="scientific">Sparassis crispa</name>
    <dbReference type="NCBI Taxonomy" id="139825"/>
    <lineage>
        <taxon>Eukaryota</taxon>
        <taxon>Fungi</taxon>
        <taxon>Dikarya</taxon>
        <taxon>Basidiomycota</taxon>
        <taxon>Agaricomycotina</taxon>
        <taxon>Agaricomycetes</taxon>
        <taxon>Polyporales</taxon>
        <taxon>Sparassidaceae</taxon>
        <taxon>Sparassis</taxon>
    </lineage>
</organism>
<evidence type="ECO:0000313" key="7">
    <source>
        <dbReference type="Proteomes" id="UP000287166"/>
    </source>
</evidence>
<feature type="domain" description="Major facilitator superfamily (MFS) profile" evidence="5">
    <location>
        <begin position="248"/>
        <end position="442"/>
    </location>
</feature>
<feature type="transmembrane region" description="Helical" evidence="4">
    <location>
        <begin position="166"/>
        <end position="186"/>
    </location>
</feature>
<feature type="region of interest" description="Disordered" evidence="3">
    <location>
        <begin position="1"/>
        <end position="32"/>
    </location>
</feature>
<dbReference type="PROSITE" id="PS50850">
    <property type="entry name" value="MFS"/>
    <property type="match status" value="1"/>
</dbReference>
<name>A0A401GU09_9APHY</name>
<keyword evidence="4" id="KW-1133">Transmembrane helix</keyword>
<comment type="similarity">
    <text evidence="2">Belongs to the major facilitator superfamily. Monocarboxylate porter (TC 2.A.1.13) family.</text>
</comment>
<evidence type="ECO:0000313" key="6">
    <source>
        <dbReference type="EMBL" id="GBE85712.1"/>
    </source>
</evidence>
<feature type="transmembrane region" description="Helical" evidence="4">
    <location>
        <begin position="131"/>
        <end position="154"/>
    </location>
</feature>
<sequence length="442" mass="47236">MSDVVDSSETKSSTSTVVVTPPAREGPPPPPDGGLSAWSTIAGAWMIQFCTFGYVSAFGVYQDFYALDFLPLYSSSDISWIGGLQLFLMYAPGILVGRAFDAGYFHHLEIVGSLLYVFCMFMLSLTSRNQYYQIILAQGVGMGIGLGLTFLPSLSIVSHHFRRRRALAVGIVVSGASAGGIVFPIMLNRLFQDPHVGFAGGVRASGGLVGGLLLLANALVRTRAPPRRLGSRMGLSWRSFKVVLRDGAYMWSIAGAFFTSMGSYIPLFYLQLFASDHGVNARVTTYLLAILNAGSIVGRIIPPFLADKWGVYALLLPSVFASATLLFSIFGATTSAGAVIVGLLFGFASGAYISLIPSLLGVLCRDVSELGVRMGFAYTVVAIAMLVGNPIAGALLNADAVNVQRVWWHALVFAGLCTIVGFGFMCISGILFHRRKERASSA</sequence>
<dbReference type="InterPro" id="IPR020846">
    <property type="entry name" value="MFS_dom"/>
</dbReference>
<evidence type="ECO:0000256" key="4">
    <source>
        <dbReference type="SAM" id="Phobius"/>
    </source>
</evidence>
<comment type="subcellular location">
    <subcellularLocation>
        <location evidence="1">Membrane</location>
        <topology evidence="1">Multi-pass membrane protein</topology>
    </subcellularLocation>
</comment>
<dbReference type="GO" id="GO:0016020">
    <property type="term" value="C:membrane"/>
    <property type="evidence" value="ECO:0007669"/>
    <property type="project" value="UniProtKB-SubCell"/>
</dbReference>
<dbReference type="InterPro" id="IPR011701">
    <property type="entry name" value="MFS"/>
</dbReference>
<feature type="transmembrane region" description="Helical" evidence="4">
    <location>
        <begin position="248"/>
        <end position="271"/>
    </location>
</feature>
<feature type="transmembrane region" description="Helical" evidence="4">
    <location>
        <begin position="375"/>
        <end position="395"/>
    </location>
</feature>
<keyword evidence="4" id="KW-0812">Transmembrane</keyword>
<gene>
    <name evidence="6" type="ORF">SCP_0802340</name>
</gene>
<dbReference type="PANTHER" id="PTHR11360">
    <property type="entry name" value="MONOCARBOXYLATE TRANSPORTER"/>
    <property type="match status" value="1"/>
</dbReference>